<organism evidence="1 2">
    <name type="scientific">Henriciella pelagia</name>
    <dbReference type="NCBI Taxonomy" id="1977912"/>
    <lineage>
        <taxon>Bacteria</taxon>
        <taxon>Pseudomonadati</taxon>
        <taxon>Pseudomonadota</taxon>
        <taxon>Alphaproteobacteria</taxon>
        <taxon>Hyphomonadales</taxon>
        <taxon>Hyphomonadaceae</taxon>
        <taxon>Henriciella</taxon>
    </lineage>
</organism>
<dbReference type="Gene3D" id="3.30.160.390">
    <property type="entry name" value="Integrase, DNA-binding domain"/>
    <property type="match status" value="1"/>
</dbReference>
<protein>
    <recommendedName>
        <fullName evidence="3">Integrase</fullName>
    </recommendedName>
</protein>
<sequence>MLTDIAIKSLKPKDKPFKVADRDGLYVSVAPTGTKPSATTTV</sequence>
<dbReference type="EMBL" id="BMKF01000001">
    <property type="protein sequence ID" value="GGB61764.1"/>
    <property type="molecule type" value="Genomic_DNA"/>
</dbReference>
<gene>
    <name evidence="1" type="ORF">GCM10011503_07970</name>
</gene>
<dbReference type="Proteomes" id="UP000628854">
    <property type="component" value="Unassembled WGS sequence"/>
</dbReference>
<dbReference type="InterPro" id="IPR038488">
    <property type="entry name" value="Integrase_DNA-bd_sf"/>
</dbReference>
<comment type="caution">
    <text evidence="1">The sequence shown here is derived from an EMBL/GenBank/DDBJ whole genome shotgun (WGS) entry which is preliminary data.</text>
</comment>
<evidence type="ECO:0000313" key="1">
    <source>
        <dbReference type="EMBL" id="GGB61764.1"/>
    </source>
</evidence>
<reference evidence="2" key="1">
    <citation type="journal article" date="2019" name="Int. J. Syst. Evol. Microbiol.">
        <title>The Global Catalogue of Microorganisms (GCM) 10K type strain sequencing project: providing services to taxonomists for standard genome sequencing and annotation.</title>
        <authorList>
            <consortium name="The Broad Institute Genomics Platform"/>
            <consortium name="The Broad Institute Genome Sequencing Center for Infectious Disease"/>
            <person name="Wu L."/>
            <person name="Ma J."/>
        </authorList>
    </citation>
    <scope>NUCLEOTIDE SEQUENCE [LARGE SCALE GENOMIC DNA]</scope>
    <source>
        <strain evidence="2">CGMCC 1.15928</strain>
    </source>
</reference>
<evidence type="ECO:0000313" key="2">
    <source>
        <dbReference type="Proteomes" id="UP000628854"/>
    </source>
</evidence>
<name>A0ABQ1JAM3_9PROT</name>
<evidence type="ECO:0008006" key="3">
    <source>
        <dbReference type="Google" id="ProtNLM"/>
    </source>
</evidence>
<proteinExistence type="predicted"/>
<accession>A0ABQ1JAM3</accession>
<keyword evidence="2" id="KW-1185">Reference proteome</keyword>